<dbReference type="AlphaFoldDB" id="R7S154"/>
<gene>
    <name evidence="1" type="ORF">STEHIDRAFT_162712</name>
</gene>
<evidence type="ECO:0000313" key="1">
    <source>
        <dbReference type="EMBL" id="EIM80292.1"/>
    </source>
</evidence>
<dbReference type="GeneID" id="18802152"/>
<proteinExistence type="predicted"/>
<name>R7S154_STEHR</name>
<organism evidence="1 2">
    <name type="scientific">Stereum hirsutum (strain FP-91666)</name>
    <name type="common">White-rot fungus</name>
    <dbReference type="NCBI Taxonomy" id="721885"/>
    <lineage>
        <taxon>Eukaryota</taxon>
        <taxon>Fungi</taxon>
        <taxon>Dikarya</taxon>
        <taxon>Basidiomycota</taxon>
        <taxon>Agaricomycotina</taxon>
        <taxon>Agaricomycetes</taxon>
        <taxon>Russulales</taxon>
        <taxon>Stereaceae</taxon>
        <taxon>Stereum</taxon>
    </lineage>
</organism>
<dbReference type="RefSeq" id="XP_007310436.1">
    <property type="nucleotide sequence ID" value="XM_007310374.1"/>
</dbReference>
<dbReference type="EMBL" id="JH687398">
    <property type="protein sequence ID" value="EIM80292.1"/>
    <property type="molecule type" value="Genomic_DNA"/>
</dbReference>
<protein>
    <submittedName>
        <fullName evidence="1">Uncharacterized protein</fullName>
    </submittedName>
</protein>
<dbReference type="Proteomes" id="UP000053927">
    <property type="component" value="Unassembled WGS sequence"/>
</dbReference>
<evidence type="ECO:0000313" key="2">
    <source>
        <dbReference type="Proteomes" id="UP000053927"/>
    </source>
</evidence>
<reference evidence="2" key="1">
    <citation type="journal article" date="2012" name="Science">
        <title>The Paleozoic origin of enzymatic lignin decomposition reconstructed from 31 fungal genomes.</title>
        <authorList>
            <person name="Floudas D."/>
            <person name="Binder M."/>
            <person name="Riley R."/>
            <person name="Barry K."/>
            <person name="Blanchette R.A."/>
            <person name="Henrissat B."/>
            <person name="Martinez A.T."/>
            <person name="Otillar R."/>
            <person name="Spatafora J.W."/>
            <person name="Yadav J.S."/>
            <person name="Aerts A."/>
            <person name="Benoit I."/>
            <person name="Boyd A."/>
            <person name="Carlson A."/>
            <person name="Copeland A."/>
            <person name="Coutinho P.M."/>
            <person name="de Vries R.P."/>
            <person name="Ferreira P."/>
            <person name="Findley K."/>
            <person name="Foster B."/>
            <person name="Gaskell J."/>
            <person name="Glotzer D."/>
            <person name="Gorecki P."/>
            <person name="Heitman J."/>
            <person name="Hesse C."/>
            <person name="Hori C."/>
            <person name="Igarashi K."/>
            <person name="Jurgens J.A."/>
            <person name="Kallen N."/>
            <person name="Kersten P."/>
            <person name="Kohler A."/>
            <person name="Kuees U."/>
            <person name="Kumar T.K.A."/>
            <person name="Kuo A."/>
            <person name="LaButti K."/>
            <person name="Larrondo L.F."/>
            <person name="Lindquist E."/>
            <person name="Ling A."/>
            <person name="Lombard V."/>
            <person name="Lucas S."/>
            <person name="Lundell T."/>
            <person name="Martin R."/>
            <person name="McLaughlin D.J."/>
            <person name="Morgenstern I."/>
            <person name="Morin E."/>
            <person name="Murat C."/>
            <person name="Nagy L.G."/>
            <person name="Nolan M."/>
            <person name="Ohm R.A."/>
            <person name="Patyshakuliyeva A."/>
            <person name="Rokas A."/>
            <person name="Ruiz-Duenas F.J."/>
            <person name="Sabat G."/>
            <person name="Salamov A."/>
            <person name="Samejima M."/>
            <person name="Schmutz J."/>
            <person name="Slot J.C."/>
            <person name="St John F."/>
            <person name="Stenlid J."/>
            <person name="Sun H."/>
            <person name="Sun S."/>
            <person name="Syed K."/>
            <person name="Tsang A."/>
            <person name="Wiebenga A."/>
            <person name="Young D."/>
            <person name="Pisabarro A."/>
            <person name="Eastwood D.C."/>
            <person name="Martin F."/>
            <person name="Cullen D."/>
            <person name="Grigoriev I.V."/>
            <person name="Hibbett D.S."/>
        </authorList>
    </citation>
    <scope>NUCLEOTIDE SEQUENCE [LARGE SCALE GENOMIC DNA]</scope>
    <source>
        <strain evidence="2">FP-91666</strain>
    </source>
</reference>
<dbReference type="KEGG" id="shs:STEHIDRAFT_162712"/>
<keyword evidence="2" id="KW-1185">Reference proteome</keyword>
<accession>R7S154</accession>
<sequence length="299" mass="34212">MKSFHLPKLSTFIIRAERLESSHTNEFVLQHPHLTTIDIWMEEEEIETFSWDHDVPRVSPAEDDDYPLANNTPPPITPLPLTTLKLKKVAAHAQFFERLPATCVIEKASVVLHDTAYHFLSMSDDFPAISAIDRAPQTVRSAIDEVHTHFEPAWMRCIARTLPTISVLDLWSPKYFKDNTPASEAGNVYIKEIIPLLSLFSSISHFAWNSCGRVPEETKPENVLAVRAFGEAAPTLRYVTLYERTWTRTSPSAMWQMLDHSNRWLPLPDVFHPPIRDTYADDYDEYRETGADFDSIGSE</sequence>